<gene>
    <name evidence="5" type="ORF">FB463_002713</name>
</gene>
<dbReference type="EC" id="3.4.22.70" evidence="5"/>
<organism evidence="5 6">
    <name type="scientific">Frigoribacterium faeni</name>
    <dbReference type="NCBI Taxonomy" id="145483"/>
    <lineage>
        <taxon>Bacteria</taxon>
        <taxon>Bacillati</taxon>
        <taxon>Actinomycetota</taxon>
        <taxon>Actinomycetes</taxon>
        <taxon>Micrococcales</taxon>
        <taxon>Microbacteriaceae</taxon>
        <taxon>Frigoribacterium</taxon>
    </lineage>
</organism>
<dbReference type="Proteomes" id="UP000522688">
    <property type="component" value="Unassembled WGS sequence"/>
</dbReference>
<keyword evidence="4" id="KW-1133">Transmembrane helix</keyword>
<dbReference type="AlphaFoldDB" id="A0A7W3JK76"/>
<evidence type="ECO:0000256" key="3">
    <source>
        <dbReference type="SAM" id="MobiDB-lite"/>
    </source>
</evidence>
<dbReference type="EMBL" id="JACGWW010000004">
    <property type="protein sequence ID" value="MBA8814442.1"/>
    <property type="molecule type" value="Genomic_DNA"/>
</dbReference>
<name>A0A7W3JK76_9MICO</name>
<evidence type="ECO:0000313" key="6">
    <source>
        <dbReference type="Proteomes" id="UP000522688"/>
    </source>
</evidence>
<evidence type="ECO:0000256" key="4">
    <source>
        <dbReference type="SAM" id="Phobius"/>
    </source>
</evidence>
<evidence type="ECO:0000256" key="2">
    <source>
        <dbReference type="PIRSR" id="PIRSR605754-1"/>
    </source>
</evidence>
<reference evidence="5 6" key="1">
    <citation type="submission" date="2020-07" db="EMBL/GenBank/DDBJ databases">
        <title>Sequencing the genomes of 1000 actinobacteria strains.</title>
        <authorList>
            <person name="Klenk H.-P."/>
        </authorList>
    </citation>
    <scope>NUCLEOTIDE SEQUENCE [LARGE SCALE GENOMIC DNA]</scope>
    <source>
        <strain evidence="5 6">DSM 10309</strain>
    </source>
</reference>
<dbReference type="InterPro" id="IPR042003">
    <property type="entry name" value="Sortase_E"/>
</dbReference>
<keyword evidence="4" id="KW-0812">Transmembrane</keyword>
<dbReference type="Gene3D" id="2.40.260.10">
    <property type="entry name" value="Sortase"/>
    <property type="match status" value="1"/>
</dbReference>
<proteinExistence type="predicted"/>
<sequence length="257" mass="27618">MTDDPRRPPRGARSRRPRRRASFVGVLGELLITAGVLVLLFIGWQQWFNDLVVAGEHRDQASSLSERFEQSAGPAVEPDADGSFGDPPVGEAPAEAEEFANFYVPRFGADYAVPIGGGTSTVRTLNSVGIGHYDDTQMPGEVGNFGLAAHRTTYGAPFNAIADLREGDKMYVQTRDGWYTYSFRNLQYVQASQVSVLQPVPDAPDVSAASGERLITLTSCNPMFTAQERIVAYGVFDSWQPLSAGAPAEVAAAAGGN</sequence>
<protein>
    <submittedName>
        <fullName evidence="5">Sortase A</fullName>
        <ecNumber evidence="5">3.4.22.70</ecNumber>
    </submittedName>
</protein>
<dbReference type="CDD" id="cd05830">
    <property type="entry name" value="Sortase_E"/>
    <property type="match status" value="1"/>
</dbReference>
<dbReference type="InterPro" id="IPR023365">
    <property type="entry name" value="Sortase_dom-sf"/>
</dbReference>
<accession>A0A7W3JK76</accession>
<evidence type="ECO:0000313" key="5">
    <source>
        <dbReference type="EMBL" id="MBA8814442.1"/>
    </source>
</evidence>
<dbReference type="InterPro" id="IPR005754">
    <property type="entry name" value="Sortase"/>
</dbReference>
<evidence type="ECO:0000256" key="1">
    <source>
        <dbReference type="ARBA" id="ARBA00022801"/>
    </source>
</evidence>
<feature type="region of interest" description="Disordered" evidence="3">
    <location>
        <begin position="64"/>
        <end position="91"/>
    </location>
</feature>
<dbReference type="RefSeq" id="WP_146855498.1">
    <property type="nucleotide sequence ID" value="NZ_BAAAHR010000003.1"/>
</dbReference>
<feature type="active site" description="Acyl-thioester intermediate" evidence="2">
    <location>
        <position position="220"/>
    </location>
</feature>
<keyword evidence="1 5" id="KW-0378">Hydrolase</keyword>
<comment type="caution">
    <text evidence="5">The sequence shown here is derived from an EMBL/GenBank/DDBJ whole genome shotgun (WGS) entry which is preliminary data.</text>
</comment>
<feature type="active site" description="Proton donor/acceptor" evidence="2">
    <location>
        <position position="150"/>
    </location>
</feature>
<dbReference type="NCBIfam" id="TIGR01076">
    <property type="entry name" value="sortase_fam"/>
    <property type="match status" value="1"/>
</dbReference>
<dbReference type="OrthoDB" id="5242879at2"/>
<dbReference type="InterPro" id="IPR053465">
    <property type="entry name" value="Sortase_Class_E"/>
</dbReference>
<keyword evidence="4" id="KW-0472">Membrane</keyword>
<dbReference type="GO" id="GO:0016787">
    <property type="term" value="F:hydrolase activity"/>
    <property type="evidence" value="ECO:0007669"/>
    <property type="project" value="UniProtKB-KW"/>
</dbReference>
<dbReference type="SUPFAM" id="SSF63817">
    <property type="entry name" value="Sortase"/>
    <property type="match status" value="1"/>
</dbReference>
<dbReference type="Pfam" id="PF04203">
    <property type="entry name" value="Sortase"/>
    <property type="match status" value="1"/>
</dbReference>
<feature type="transmembrane region" description="Helical" evidence="4">
    <location>
        <begin position="21"/>
        <end position="44"/>
    </location>
</feature>
<dbReference type="NCBIfam" id="NF033747">
    <property type="entry name" value="class_E_sortase"/>
    <property type="match status" value="1"/>
</dbReference>